<reference evidence="1" key="1">
    <citation type="submission" date="2020-07" db="EMBL/GenBank/DDBJ databases">
        <title>Genome sequence and genetic diversity analysis of an under-domesticated orphan crop, white fonio (Digitaria exilis).</title>
        <authorList>
            <person name="Bennetzen J.L."/>
            <person name="Chen S."/>
            <person name="Ma X."/>
            <person name="Wang X."/>
            <person name="Yssel A.E.J."/>
            <person name="Chaluvadi S.R."/>
            <person name="Johnson M."/>
            <person name="Gangashetty P."/>
            <person name="Hamidou F."/>
            <person name="Sanogo M.D."/>
            <person name="Zwaenepoel A."/>
            <person name="Wallace J."/>
            <person name="Van De Peer Y."/>
            <person name="Van Deynze A."/>
        </authorList>
    </citation>
    <scope>NUCLEOTIDE SEQUENCE</scope>
    <source>
        <tissue evidence="1">Leaves</tissue>
    </source>
</reference>
<dbReference type="AlphaFoldDB" id="A0A835BHZ0"/>
<accession>A0A835BHZ0</accession>
<evidence type="ECO:0000313" key="1">
    <source>
        <dbReference type="EMBL" id="KAF8697813.1"/>
    </source>
</evidence>
<protein>
    <submittedName>
        <fullName evidence="1">Uncharacterized protein</fullName>
    </submittedName>
</protein>
<keyword evidence="2" id="KW-1185">Reference proteome</keyword>
<dbReference type="EMBL" id="JACEFO010001866">
    <property type="protein sequence ID" value="KAF8697813.1"/>
    <property type="molecule type" value="Genomic_DNA"/>
</dbReference>
<proteinExistence type="predicted"/>
<dbReference type="Proteomes" id="UP000636709">
    <property type="component" value="Unassembled WGS sequence"/>
</dbReference>
<evidence type="ECO:0000313" key="2">
    <source>
        <dbReference type="Proteomes" id="UP000636709"/>
    </source>
</evidence>
<gene>
    <name evidence="1" type="ORF">HU200_035301</name>
</gene>
<name>A0A835BHZ0_9POAL</name>
<organism evidence="1 2">
    <name type="scientific">Digitaria exilis</name>
    <dbReference type="NCBI Taxonomy" id="1010633"/>
    <lineage>
        <taxon>Eukaryota</taxon>
        <taxon>Viridiplantae</taxon>
        <taxon>Streptophyta</taxon>
        <taxon>Embryophyta</taxon>
        <taxon>Tracheophyta</taxon>
        <taxon>Spermatophyta</taxon>
        <taxon>Magnoliopsida</taxon>
        <taxon>Liliopsida</taxon>
        <taxon>Poales</taxon>
        <taxon>Poaceae</taxon>
        <taxon>PACMAD clade</taxon>
        <taxon>Panicoideae</taxon>
        <taxon>Panicodae</taxon>
        <taxon>Paniceae</taxon>
        <taxon>Anthephorinae</taxon>
        <taxon>Digitaria</taxon>
    </lineage>
</organism>
<comment type="caution">
    <text evidence="1">The sequence shown here is derived from an EMBL/GenBank/DDBJ whole genome shotgun (WGS) entry which is preliminary data.</text>
</comment>
<dbReference type="OrthoDB" id="688168at2759"/>
<sequence>MDLLTLDVQTPNLRAFYMCMCFTLRRITDKCEEYVHGNKLARIVAPKLEEIATMHYFRGKAADLDIHDLSSVRRLTDLRFDMHGKYHCDNDVGFWLFESCPNVEHVDVSLRHMPCAKAPMDGLVDLTASEGKAPLGKVRSLAVRASHFPKRHLVGSMSSLLVRCPHLTMLKLDMCFGLIDAASSCFCDGVADRS</sequence>